<reference evidence="1 2" key="1">
    <citation type="submission" date="2011-11" db="EMBL/GenBank/DDBJ databases">
        <title>The Genome Sequence of Myroides odoratimimus CIP 101113.</title>
        <authorList>
            <person name="Earl A."/>
            <person name="Ward D."/>
            <person name="Feldgarden M."/>
            <person name="Gevers D."/>
            <person name="Huys G."/>
            <person name="Young S.K."/>
            <person name="Zeng Q."/>
            <person name="Gargeya S."/>
            <person name="Fitzgerald M."/>
            <person name="Haas B."/>
            <person name="Abouelleil A."/>
            <person name="Alvarado L."/>
            <person name="Arachchi H.M."/>
            <person name="Berlin A."/>
            <person name="Brown A."/>
            <person name="Chapman S.B."/>
            <person name="Chen Z."/>
            <person name="Dunbar C."/>
            <person name="Freedman E."/>
            <person name="Gearin G."/>
            <person name="Goldberg J."/>
            <person name="Griggs A."/>
            <person name="Gujja S."/>
            <person name="Heiman D."/>
            <person name="Howarth C."/>
            <person name="Larson L."/>
            <person name="Lui A."/>
            <person name="MacDonald P.J.P."/>
            <person name="Montmayeur A."/>
            <person name="Murphy C."/>
            <person name="Neiman D."/>
            <person name="Pearson M."/>
            <person name="Priest M."/>
            <person name="Roberts A."/>
            <person name="Saif S."/>
            <person name="Shea T."/>
            <person name="Shenoy N."/>
            <person name="Sisk P."/>
            <person name="Stolte C."/>
            <person name="Sykes S."/>
            <person name="Wortman J."/>
            <person name="Nusbaum C."/>
            <person name="Birren B."/>
        </authorList>
    </citation>
    <scope>NUCLEOTIDE SEQUENCE [LARGE SCALE GENOMIC DNA]</scope>
    <source>
        <strain evidence="1 2">CIP 101113</strain>
    </source>
</reference>
<proteinExistence type="predicted"/>
<gene>
    <name evidence="1" type="ORF">HMPREF9715_00899</name>
</gene>
<evidence type="ECO:0000313" key="1">
    <source>
        <dbReference type="EMBL" id="EHO13825.1"/>
    </source>
</evidence>
<sequence length="75" mass="8452">MTEQERINIERLANAMGESVNAINQLVEVFRESCKQIDNVSEILDNIQVAKNAYTAGVKARNVIPANFYKNKTSH</sequence>
<name>A0AAV3F4Y1_9FLAO</name>
<comment type="caution">
    <text evidence="1">The sequence shown here is derived from an EMBL/GenBank/DDBJ whole genome shotgun (WGS) entry which is preliminary data.</text>
</comment>
<evidence type="ECO:0000313" key="2">
    <source>
        <dbReference type="Proteomes" id="UP000004834"/>
    </source>
</evidence>
<dbReference type="RefSeq" id="WP_006262951.1">
    <property type="nucleotide sequence ID" value="NZ_JH590837.1"/>
</dbReference>
<dbReference type="Proteomes" id="UP000004834">
    <property type="component" value="Unassembled WGS sequence"/>
</dbReference>
<protein>
    <submittedName>
        <fullName evidence="1">Uncharacterized protein</fullName>
    </submittedName>
</protein>
<accession>A0AAV3F4Y1</accession>
<dbReference type="AlphaFoldDB" id="A0AAV3F4Y1"/>
<organism evidence="1 2">
    <name type="scientific">Myroides odoratimimus CIP 101113</name>
    <dbReference type="NCBI Taxonomy" id="883154"/>
    <lineage>
        <taxon>Bacteria</taxon>
        <taxon>Pseudomonadati</taxon>
        <taxon>Bacteroidota</taxon>
        <taxon>Flavobacteriia</taxon>
        <taxon>Flavobacteriales</taxon>
        <taxon>Flavobacteriaceae</taxon>
        <taxon>Myroides</taxon>
    </lineage>
</organism>
<dbReference type="EMBL" id="AGEE01000008">
    <property type="protein sequence ID" value="EHO13825.1"/>
    <property type="molecule type" value="Genomic_DNA"/>
</dbReference>